<dbReference type="GO" id="GO:0043190">
    <property type="term" value="C:ATP-binding cassette (ABC) transporter complex"/>
    <property type="evidence" value="ECO:0007669"/>
    <property type="project" value="TreeGrafter"/>
</dbReference>
<dbReference type="PANTHER" id="PTHR43553">
    <property type="entry name" value="HEAVY METAL TRANSPORTER"/>
    <property type="match status" value="1"/>
</dbReference>
<evidence type="ECO:0000256" key="1">
    <source>
        <dbReference type="ARBA" id="ARBA00022448"/>
    </source>
</evidence>
<dbReference type="GO" id="GO:0005524">
    <property type="term" value="F:ATP binding"/>
    <property type="evidence" value="ECO:0007669"/>
    <property type="project" value="UniProtKB-KW"/>
</dbReference>
<dbReference type="EMBL" id="RPFJ01000002">
    <property type="protein sequence ID" value="RPE00246.1"/>
    <property type="molecule type" value="Genomic_DNA"/>
</dbReference>
<name>A0A3N4NWM7_9FLAO</name>
<proteinExistence type="predicted"/>
<evidence type="ECO:0000313" key="6">
    <source>
        <dbReference type="Proteomes" id="UP000270856"/>
    </source>
</evidence>
<dbReference type="OrthoDB" id="9789994at2"/>
<dbReference type="GO" id="GO:0042626">
    <property type="term" value="F:ATPase-coupled transmembrane transporter activity"/>
    <property type="evidence" value="ECO:0007669"/>
    <property type="project" value="TreeGrafter"/>
</dbReference>
<evidence type="ECO:0000259" key="4">
    <source>
        <dbReference type="PROSITE" id="PS50893"/>
    </source>
</evidence>
<gene>
    <name evidence="5" type="ORF">EGM88_00965</name>
</gene>
<keyword evidence="6" id="KW-1185">Reference proteome</keyword>
<dbReference type="InterPro" id="IPR003593">
    <property type="entry name" value="AAA+_ATPase"/>
</dbReference>
<dbReference type="SUPFAM" id="SSF52540">
    <property type="entry name" value="P-loop containing nucleoside triphosphate hydrolases"/>
    <property type="match status" value="2"/>
</dbReference>
<dbReference type="InterPro" id="IPR050095">
    <property type="entry name" value="ECF_ABC_transporter_ATP-bd"/>
</dbReference>
<organism evidence="5 6">
    <name type="scientific">Aureibaculum marinum</name>
    <dbReference type="NCBI Taxonomy" id="2487930"/>
    <lineage>
        <taxon>Bacteria</taxon>
        <taxon>Pseudomonadati</taxon>
        <taxon>Bacteroidota</taxon>
        <taxon>Flavobacteriia</taxon>
        <taxon>Flavobacteriales</taxon>
        <taxon>Flavobacteriaceae</taxon>
        <taxon>Aureibaculum</taxon>
    </lineage>
</organism>
<evidence type="ECO:0000313" key="5">
    <source>
        <dbReference type="EMBL" id="RPE00246.1"/>
    </source>
</evidence>
<feature type="domain" description="ABC transporter" evidence="4">
    <location>
        <begin position="183"/>
        <end position="405"/>
    </location>
</feature>
<dbReference type="GO" id="GO:0016887">
    <property type="term" value="F:ATP hydrolysis activity"/>
    <property type="evidence" value="ECO:0007669"/>
    <property type="project" value="InterPro"/>
</dbReference>
<dbReference type="Pfam" id="PF00005">
    <property type="entry name" value="ABC_tran"/>
    <property type="match status" value="1"/>
</dbReference>
<keyword evidence="1" id="KW-0813">Transport</keyword>
<dbReference type="InterPro" id="IPR027417">
    <property type="entry name" value="P-loop_NTPase"/>
</dbReference>
<accession>A0A3N4NWM7</accession>
<dbReference type="PANTHER" id="PTHR43553:SF3">
    <property type="entry name" value="ABC TRANSPORTER ATP-BINDING PROTEIN MODF"/>
    <property type="match status" value="1"/>
</dbReference>
<reference evidence="5 6" key="1">
    <citation type="submission" date="2018-11" db="EMBL/GenBank/DDBJ databases">
        <title>Aureibaculum marinum gen. nov., sp. nov., a member of the family Flavobacteriaceae isolated from the Bohai Sea.</title>
        <authorList>
            <person name="Ji X."/>
        </authorList>
    </citation>
    <scope>NUCLEOTIDE SEQUENCE [LARGE SCALE GENOMIC DNA]</scope>
    <source>
        <strain evidence="5 6">BH-SD17</strain>
    </source>
</reference>
<dbReference type="SMART" id="SM00382">
    <property type="entry name" value="AAA"/>
    <property type="match status" value="1"/>
</dbReference>
<protein>
    <submittedName>
        <fullName evidence="5">ATP-binding cassette domain-containing protein</fullName>
    </submittedName>
</protein>
<dbReference type="AlphaFoldDB" id="A0A3N4NWM7"/>
<dbReference type="Gene3D" id="3.40.50.300">
    <property type="entry name" value="P-loop containing nucleotide triphosphate hydrolases"/>
    <property type="match status" value="2"/>
</dbReference>
<sequence length="408" mass="46951">MSHFAILLSNKVDKEELIHRLFSGKITGKLNVFNNVKGVLFSDLAIADFLEEEHKHHTIEITKAEKRQLNTFSSGERRKAYLEYCLAQNPDYIIFDNPLDHLDYQSRKDLLKRLTELSKTISIIELVNRKESFLPFIKNRWFIKDNNFKLTEVPKIIETSQKIFKADIPNSLLAFNNDYKSVVELNNVSVSYNDTVIVKDVNWSVSKGEFWQLIGPNGSGKSTILSLITGDNPKAYGQNIYIFGHKKGSGESIWDLKKRIGYFSTNLTELFKRNHTVEQMILSGFYDSIGLYQEASDLQKQKVNEWLRIIKMSEFKNFYFNRLNLGQQRLILIIRALVKQPPLLILDEPIEGLDQENSDLVIQLINTLINKTDITIIYVSHTIEKGLSPSNIYELIPTQNGSIGKLKS</sequence>
<evidence type="ECO:0000256" key="2">
    <source>
        <dbReference type="ARBA" id="ARBA00022741"/>
    </source>
</evidence>
<dbReference type="InterPro" id="IPR003439">
    <property type="entry name" value="ABC_transporter-like_ATP-bd"/>
</dbReference>
<evidence type="ECO:0000256" key="3">
    <source>
        <dbReference type="ARBA" id="ARBA00022840"/>
    </source>
</evidence>
<dbReference type="Proteomes" id="UP000270856">
    <property type="component" value="Unassembled WGS sequence"/>
</dbReference>
<dbReference type="PROSITE" id="PS50893">
    <property type="entry name" value="ABC_TRANSPORTER_2"/>
    <property type="match status" value="1"/>
</dbReference>
<comment type="caution">
    <text evidence="5">The sequence shown here is derived from an EMBL/GenBank/DDBJ whole genome shotgun (WGS) entry which is preliminary data.</text>
</comment>
<keyword evidence="2" id="KW-0547">Nucleotide-binding</keyword>
<keyword evidence="3 5" id="KW-0067">ATP-binding</keyword>